<keyword evidence="5" id="KW-0547">Nucleotide-binding</keyword>
<evidence type="ECO:0000313" key="12">
    <source>
        <dbReference type="Proteomes" id="UP001168642"/>
    </source>
</evidence>
<dbReference type="RefSeq" id="WP_302883172.1">
    <property type="nucleotide sequence ID" value="NZ_JAUMIT010000001.1"/>
</dbReference>
<dbReference type="Gene3D" id="1.10.287.130">
    <property type="match status" value="1"/>
</dbReference>
<dbReference type="SUPFAM" id="SSF47384">
    <property type="entry name" value="Homodimeric domain of signal transducing histidine kinase"/>
    <property type="match status" value="1"/>
</dbReference>
<dbReference type="PRINTS" id="PR00344">
    <property type="entry name" value="BCTRLSENSOR"/>
</dbReference>
<sequence>MNSILRFIKAKQILLLLAIGIVGIILWNTFKFFKEFQRQEIVKMEILADAYFQFNKAKPEDDISLLVKIIENNTSIPMLVTDDKENILLDQNIYYETEEKNQVLKEKLKEMKSLHPPIEINISETKSQYIYYSHSEVLNKLRFYPLALVLIFIVFLFIIYAVFNASSISEKNKLWSGMAKETAHQIGTPLSSLLGWVEILRTENVNPTYVSEIEKDVEHLNIIANRFSKIGSKPKLELHDPSEIIENTIKYFKIRTSKNIVFNYNKPFEEVKIMLNKDLFGWVLENIIKNAIDAMQGKGNIDIQLINNNSGIQILITDTGKGIPKNLHKKIFEPGFTTKTRGWGLGLSLTKRIINKYHKGKIFVKQSQKHTGSTFQINIPK</sequence>
<evidence type="ECO:0000256" key="2">
    <source>
        <dbReference type="ARBA" id="ARBA00012438"/>
    </source>
</evidence>
<dbReference type="InterPro" id="IPR004358">
    <property type="entry name" value="Sig_transdc_His_kin-like_C"/>
</dbReference>
<keyword evidence="8" id="KW-0902">Two-component regulatory system</keyword>
<dbReference type="PROSITE" id="PS50109">
    <property type="entry name" value="HIS_KIN"/>
    <property type="match status" value="1"/>
</dbReference>
<dbReference type="Gene3D" id="3.30.565.10">
    <property type="entry name" value="Histidine kinase-like ATPase, C-terminal domain"/>
    <property type="match status" value="1"/>
</dbReference>
<dbReference type="Proteomes" id="UP001168642">
    <property type="component" value="Unassembled WGS sequence"/>
</dbReference>
<dbReference type="InterPro" id="IPR003594">
    <property type="entry name" value="HATPase_dom"/>
</dbReference>
<evidence type="ECO:0000256" key="5">
    <source>
        <dbReference type="ARBA" id="ARBA00022741"/>
    </source>
</evidence>
<dbReference type="Pfam" id="PF02518">
    <property type="entry name" value="HATPase_c"/>
    <property type="match status" value="1"/>
</dbReference>
<dbReference type="SUPFAM" id="SSF55874">
    <property type="entry name" value="ATPase domain of HSP90 chaperone/DNA topoisomerase II/histidine kinase"/>
    <property type="match status" value="1"/>
</dbReference>
<evidence type="ECO:0000256" key="7">
    <source>
        <dbReference type="ARBA" id="ARBA00022840"/>
    </source>
</evidence>
<dbReference type="InterPro" id="IPR005467">
    <property type="entry name" value="His_kinase_dom"/>
</dbReference>
<keyword evidence="9" id="KW-0812">Transmembrane</keyword>
<dbReference type="GO" id="GO:0016301">
    <property type="term" value="F:kinase activity"/>
    <property type="evidence" value="ECO:0007669"/>
    <property type="project" value="UniProtKB-KW"/>
</dbReference>
<dbReference type="EC" id="2.7.13.3" evidence="2"/>
<evidence type="ECO:0000256" key="8">
    <source>
        <dbReference type="ARBA" id="ARBA00023012"/>
    </source>
</evidence>
<protein>
    <recommendedName>
        <fullName evidence="2">histidine kinase</fullName>
        <ecNumber evidence="2">2.7.13.3</ecNumber>
    </recommendedName>
</protein>
<evidence type="ECO:0000259" key="10">
    <source>
        <dbReference type="PROSITE" id="PS50109"/>
    </source>
</evidence>
<proteinExistence type="predicted"/>
<dbReference type="CDD" id="cd00082">
    <property type="entry name" value="HisKA"/>
    <property type="match status" value="1"/>
</dbReference>
<reference evidence="11" key="1">
    <citation type="submission" date="2023-07" db="EMBL/GenBank/DDBJ databases">
        <title>Wenyingzhuangia sp. chi5 genome sequencing and assembly.</title>
        <authorList>
            <person name="Park S."/>
        </authorList>
    </citation>
    <scope>NUCLEOTIDE SEQUENCE</scope>
    <source>
        <strain evidence="11">Chi5</strain>
    </source>
</reference>
<accession>A0ABT8VPM4</accession>
<evidence type="ECO:0000256" key="1">
    <source>
        <dbReference type="ARBA" id="ARBA00000085"/>
    </source>
</evidence>
<evidence type="ECO:0000256" key="6">
    <source>
        <dbReference type="ARBA" id="ARBA00022777"/>
    </source>
</evidence>
<keyword evidence="12" id="KW-1185">Reference proteome</keyword>
<feature type="domain" description="Histidine kinase" evidence="10">
    <location>
        <begin position="181"/>
        <end position="381"/>
    </location>
</feature>
<comment type="catalytic activity">
    <reaction evidence="1">
        <text>ATP + protein L-histidine = ADP + protein N-phospho-L-histidine.</text>
        <dbReference type="EC" id="2.7.13.3"/>
    </reaction>
</comment>
<dbReference type="EMBL" id="JAUMIT010000001">
    <property type="protein sequence ID" value="MDO3693926.1"/>
    <property type="molecule type" value="Genomic_DNA"/>
</dbReference>
<dbReference type="PANTHER" id="PTHR43065">
    <property type="entry name" value="SENSOR HISTIDINE KINASE"/>
    <property type="match status" value="1"/>
</dbReference>
<feature type="transmembrane region" description="Helical" evidence="9">
    <location>
        <begin position="12"/>
        <end position="30"/>
    </location>
</feature>
<dbReference type="SMART" id="SM00387">
    <property type="entry name" value="HATPase_c"/>
    <property type="match status" value="1"/>
</dbReference>
<keyword evidence="6 11" id="KW-0418">Kinase</keyword>
<organism evidence="11 12">
    <name type="scientific">Wenyingzhuangia gilva</name>
    <dbReference type="NCBI Taxonomy" id="3057677"/>
    <lineage>
        <taxon>Bacteria</taxon>
        <taxon>Pseudomonadati</taxon>
        <taxon>Bacteroidota</taxon>
        <taxon>Flavobacteriia</taxon>
        <taxon>Flavobacteriales</taxon>
        <taxon>Flavobacteriaceae</taxon>
        <taxon>Wenyingzhuangia</taxon>
    </lineage>
</organism>
<name>A0ABT8VPM4_9FLAO</name>
<keyword evidence="3" id="KW-0597">Phosphoprotein</keyword>
<evidence type="ECO:0000256" key="3">
    <source>
        <dbReference type="ARBA" id="ARBA00022553"/>
    </source>
</evidence>
<comment type="caution">
    <text evidence="11">The sequence shown here is derived from an EMBL/GenBank/DDBJ whole genome shotgun (WGS) entry which is preliminary data.</text>
</comment>
<evidence type="ECO:0000256" key="9">
    <source>
        <dbReference type="SAM" id="Phobius"/>
    </source>
</evidence>
<keyword evidence="9" id="KW-0472">Membrane</keyword>
<gene>
    <name evidence="11" type="ORF">QVZ41_03565</name>
</gene>
<dbReference type="InterPro" id="IPR003661">
    <property type="entry name" value="HisK_dim/P_dom"/>
</dbReference>
<dbReference type="InterPro" id="IPR036890">
    <property type="entry name" value="HATPase_C_sf"/>
</dbReference>
<keyword evidence="7" id="KW-0067">ATP-binding</keyword>
<feature type="transmembrane region" description="Helical" evidence="9">
    <location>
        <begin position="143"/>
        <end position="163"/>
    </location>
</feature>
<dbReference type="InterPro" id="IPR036097">
    <property type="entry name" value="HisK_dim/P_sf"/>
</dbReference>
<evidence type="ECO:0000256" key="4">
    <source>
        <dbReference type="ARBA" id="ARBA00022679"/>
    </source>
</evidence>
<dbReference type="PANTHER" id="PTHR43065:SF46">
    <property type="entry name" value="C4-DICARBOXYLATE TRANSPORT SENSOR PROTEIN DCTB"/>
    <property type="match status" value="1"/>
</dbReference>
<evidence type="ECO:0000313" key="11">
    <source>
        <dbReference type="EMBL" id="MDO3693926.1"/>
    </source>
</evidence>
<keyword evidence="9" id="KW-1133">Transmembrane helix</keyword>
<keyword evidence="4" id="KW-0808">Transferase</keyword>